<evidence type="ECO:0000313" key="1">
    <source>
        <dbReference type="EMBL" id="KAL3122800.1"/>
    </source>
</evidence>
<gene>
    <name evidence="1" type="ORF">niasHT_009091</name>
</gene>
<comment type="caution">
    <text evidence="1">The sequence shown here is derived from an EMBL/GenBank/DDBJ whole genome shotgun (WGS) entry which is preliminary data.</text>
</comment>
<sequence length="121" mass="13945">MCEAGTKFMEMFGNEPNEEAQKKAIEQIEKMFNDESMDNKHFQIALEEGLGIMFMTTNAHISGKMKKMENCDELKQLLVQDPCEEAKLKVKKVDKMNKIVGKMDKIDIGESSKMRKRVSKH</sequence>
<reference evidence="1 2" key="1">
    <citation type="submission" date="2024-10" db="EMBL/GenBank/DDBJ databases">
        <authorList>
            <person name="Kim D."/>
        </authorList>
    </citation>
    <scope>NUCLEOTIDE SEQUENCE [LARGE SCALE GENOMIC DNA]</scope>
    <source>
        <strain evidence="1">BH-2024</strain>
    </source>
</reference>
<protein>
    <submittedName>
        <fullName evidence="1">Uncharacterized protein</fullName>
    </submittedName>
</protein>
<dbReference type="EMBL" id="JBICBT010000125">
    <property type="protein sequence ID" value="KAL3122800.1"/>
    <property type="molecule type" value="Genomic_DNA"/>
</dbReference>
<accession>A0ABD2M7U0</accession>
<name>A0ABD2M7U0_9BILA</name>
<organism evidence="1 2">
    <name type="scientific">Heterodera trifolii</name>
    <dbReference type="NCBI Taxonomy" id="157864"/>
    <lineage>
        <taxon>Eukaryota</taxon>
        <taxon>Metazoa</taxon>
        <taxon>Ecdysozoa</taxon>
        <taxon>Nematoda</taxon>
        <taxon>Chromadorea</taxon>
        <taxon>Rhabditida</taxon>
        <taxon>Tylenchina</taxon>
        <taxon>Tylenchomorpha</taxon>
        <taxon>Tylenchoidea</taxon>
        <taxon>Heteroderidae</taxon>
        <taxon>Heteroderinae</taxon>
        <taxon>Heterodera</taxon>
    </lineage>
</organism>
<dbReference type="AlphaFoldDB" id="A0ABD2M7U0"/>
<evidence type="ECO:0000313" key="2">
    <source>
        <dbReference type="Proteomes" id="UP001620626"/>
    </source>
</evidence>
<keyword evidence="2" id="KW-1185">Reference proteome</keyword>
<dbReference type="Proteomes" id="UP001620626">
    <property type="component" value="Unassembled WGS sequence"/>
</dbReference>
<proteinExistence type="predicted"/>